<organism evidence="1">
    <name type="scientific">Pararge aegeria</name>
    <name type="common">speckled wood butterfly</name>
    <dbReference type="NCBI Taxonomy" id="116150"/>
    <lineage>
        <taxon>Eukaryota</taxon>
        <taxon>Metazoa</taxon>
        <taxon>Ecdysozoa</taxon>
        <taxon>Arthropoda</taxon>
        <taxon>Hexapoda</taxon>
        <taxon>Insecta</taxon>
        <taxon>Pterygota</taxon>
        <taxon>Neoptera</taxon>
        <taxon>Endopterygota</taxon>
        <taxon>Lepidoptera</taxon>
        <taxon>Glossata</taxon>
        <taxon>Ditrysia</taxon>
        <taxon>Papilionoidea</taxon>
        <taxon>Nymphalidae</taxon>
        <taxon>Satyrinae</taxon>
        <taxon>Satyrini</taxon>
        <taxon>Parargina</taxon>
        <taxon>Pararge</taxon>
    </lineage>
</organism>
<dbReference type="AlphaFoldDB" id="S4P130"/>
<accession>S4P130</accession>
<proteinExistence type="predicted"/>
<name>S4P130_9NEOP</name>
<dbReference type="EMBL" id="GAIX01012675">
    <property type="protein sequence ID" value="JAA79885.1"/>
    <property type="molecule type" value="Transcribed_RNA"/>
</dbReference>
<evidence type="ECO:0000313" key="1">
    <source>
        <dbReference type="EMBL" id="JAA79885.1"/>
    </source>
</evidence>
<sequence>MQSHLVVKDVAVYGNVLTCSSFPGPFPYLTGLEPSVVRMASANLLPIPLIGCTRHRTGTLNHLAARPSR</sequence>
<reference evidence="1" key="2">
    <citation type="submission" date="2013-05" db="EMBL/GenBank/DDBJ databases">
        <authorList>
            <person name="Carter J.-M."/>
            <person name="Baker S.C."/>
            <person name="Pink R."/>
            <person name="Carter D.R.F."/>
            <person name="Collins A."/>
            <person name="Tomlin J."/>
            <person name="Gibbs M."/>
            <person name="Breuker C.J."/>
        </authorList>
    </citation>
    <scope>NUCLEOTIDE SEQUENCE</scope>
    <source>
        <tissue evidence="1">Ovary</tissue>
    </source>
</reference>
<reference evidence="1" key="1">
    <citation type="journal article" date="2013" name="BMC Genomics">
        <title>Unscrambling butterfly oogenesis.</title>
        <authorList>
            <person name="Carter J.M."/>
            <person name="Baker S.C."/>
            <person name="Pink R."/>
            <person name="Carter D.R."/>
            <person name="Collins A."/>
            <person name="Tomlin J."/>
            <person name="Gibbs M."/>
            <person name="Breuker C.J."/>
        </authorList>
    </citation>
    <scope>NUCLEOTIDE SEQUENCE</scope>
    <source>
        <tissue evidence="1">Ovary</tissue>
    </source>
</reference>
<protein>
    <submittedName>
        <fullName evidence="1">Uncharacterized protein</fullName>
    </submittedName>
</protein>